<reference evidence="8" key="1">
    <citation type="journal article" date="2010" name="Science">
        <title>Plasticity of animal genome architecture unmasked by rapid evolution of a pelagic tunicate.</title>
        <authorList>
            <person name="Denoeud F."/>
            <person name="Henriet S."/>
            <person name="Mungpakdee S."/>
            <person name="Aury J.M."/>
            <person name="Da Silva C."/>
            <person name="Brinkmann H."/>
            <person name="Mikhaleva J."/>
            <person name="Olsen L.C."/>
            <person name="Jubin C."/>
            <person name="Canestro C."/>
            <person name="Bouquet J.M."/>
            <person name="Danks G."/>
            <person name="Poulain J."/>
            <person name="Campsteijn C."/>
            <person name="Adamski M."/>
            <person name="Cross I."/>
            <person name="Yadetie F."/>
            <person name="Muffato M."/>
            <person name="Louis A."/>
            <person name="Butcher S."/>
            <person name="Tsagkogeorga G."/>
            <person name="Konrad A."/>
            <person name="Singh S."/>
            <person name="Jensen M.F."/>
            <person name="Cong E.H."/>
            <person name="Eikeseth-Otteraa H."/>
            <person name="Noel B."/>
            <person name="Anthouard V."/>
            <person name="Porcel B.M."/>
            <person name="Kachouri-Lafond R."/>
            <person name="Nishino A."/>
            <person name="Ugolini M."/>
            <person name="Chourrout P."/>
            <person name="Nishida H."/>
            <person name="Aasland R."/>
            <person name="Huzurbazar S."/>
            <person name="Westhof E."/>
            <person name="Delsuc F."/>
            <person name="Lehrach H."/>
            <person name="Reinhardt R."/>
            <person name="Weissenbach J."/>
            <person name="Roy S.W."/>
            <person name="Artiguenave F."/>
            <person name="Postlethwait J.H."/>
            <person name="Manak J.R."/>
            <person name="Thompson E.M."/>
            <person name="Jaillon O."/>
            <person name="Du Pasquier L."/>
            <person name="Boudinot P."/>
            <person name="Liberles D.A."/>
            <person name="Volff J.N."/>
            <person name="Philippe H."/>
            <person name="Lenhard B."/>
            <person name="Roest Crollius H."/>
            <person name="Wincker P."/>
            <person name="Chourrout D."/>
        </authorList>
    </citation>
    <scope>NUCLEOTIDE SEQUENCE [LARGE SCALE GENOMIC DNA]</scope>
</reference>
<dbReference type="PROSITE" id="PS01359">
    <property type="entry name" value="ZF_PHD_1"/>
    <property type="match status" value="1"/>
</dbReference>
<dbReference type="InterPro" id="IPR057053">
    <property type="entry name" value="MYND_ZMYND11_ZMYD8"/>
</dbReference>
<organism evidence="8">
    <name type="scientific">Oikopleura dioica</name>
    <name type="common">Tunicate</name>
    <dbReference type="NCBI Taxonomy" id="34765"/>
    <lineage>
        <taxon>Eukaryota</taxon>
        <taxon>Metazoa</taxon>
        <taxon>Chordata</taxon>
        <taxon>Tunicata</taxon>
        <taxon>Appendicularia</taxon>
        <taxon>Copelata</taxon>
        <taxon>Oikopleuridae</taxon>
        <taxon>Oikopleura</taxon>
    </lineage>
</organism>
<dbReference type="InterPro" id="IPR047269">
    <property type="entry name" value="ZMY11"/>
</dbReference>
<dbReference type="SUPFAM" id="SSF47370">
    <property type="entry name" value="Bromodomain"/>
    <property type="match status" value="1"/>
</dbReference>
<evidence type="ECO:0008006" key="10">
    <source>
        <dbReference type="Google" id="ProtNLM"/>
    </source>
</evidence>
<keyword evidence="9" id="KW-1185">Reference proteome</keyword>
<dbReference type="Gene3D" id="6.10.140.2220">
    <property type="match status" value="1"/>
</dbReference>
<dbReference type="SUPFAM" id="SSF57903">
    <property type="entry name" value="FYVE/PHD zinc finger"/>
    <property type="match status" value="1"/>
</dbReference>
<evidence type="ECO:0000313" key="8">
    <source>
        <dbReference type="EMBL" id="CBY10281.1"/>
    </source>
</evidence>
<dbReference type="InterPro" id="IPR013083">
    <property type="entry name" value="Znf_RING/FYVE/PHD"/>
</dbReference>
<dbReference type="CDD" id="cd15537">
    <property type="entry name" value="PHD_BS69"/>
    <property type="match status" value="1"/>
</dbReference>
<dbReference type="InterPro" id="IPR019787">
    <property type="entry name" value="Znf_PHD-finger"/>
</dbReference>
<dbReference type="InterPro" id="IPR011011">
    <property type="entry name" value="Znf_FYVE_PHD"/>
</dbReference>
<dbReference type="PANTHER" id="PTHR46379:SF1">
    <property type="entry name" value="ZINC FINGER MYND DOMAIN-CONTAINING PROTEIN 11"/>
    <property type="match status" value="1"/>
</dbReference>
<evidence type="ECO:0000259" key="7">
    <source>
        <dbReference type="PROSITE" id="PS50865"/>
    </source>
</evidence>
<dbReference type="Pfam" id="PF24324">
    <property type="entry name" value="MYND_ZMYND11_ZMYD8"/>
    <property type="match status" value="1"/>
</dbReference>
<feature type="domain" description="MYND-type" evidence="7">
    <location>
        <begin position="531"/>
        <end position="566"/>
    </location>
</feature>
<name>E4XI80_OIKDI</name>
<accession>E4XI80</accession>
<dbReference type="InParanoid" id="E4XI80"/>
<evidence type="ECO:0000256" key="5">
    <source>
        <dbReference type="PROSITE-ProRule" id="PRU00134"/>
    </source>
</evidence>
<gene>
    <name evidence="8" type="ORF">GSOID_T00011218001</name>
</gene>
<dbReference type="GO" id="GO:0003714">
    <property type="term" value="F:transcription corepressor activity"/>
    <property type="evidence" value="ECO:0007669"/>
    <property type="project" value="InterPro"/>
</dbReference>
<dbReference type="AlphaFoldDB" id="E4XI80"/>
<dbReference type="SUPFAM" id="SSF144232">
    <property type="entry name" value="HIT/MYND zinc finger-like"/>
    <property type="match status" value="1"/>
</dbReference>
<dbReference type="Proteomes" id="UP000001307">
    <property type="component" value="Unassembled WGS sequence"/>
</dbReference>
<proteinExistence type="predicted"/>
<evidence type="ECO:0000313" key="9">
    <source>
        <dbReference type="Proteomes" id="UP000001307"/>
    </source>
</evidence>
<keyword evidence="4" id="KW-0103">Bromodomain</keyword>
<evidence type="ECO:0000256" key="1">
    <source>
        <dbReference type="ARBA" id="ARBA00022723"/>
    </source>
</evidence>
<dbReference type="PANTHER" id="PTHR46379">
    <property type="entry name" value="ZINC FINGER MYND DOMAIN-CONTAINING"/>
    <property type="match status" value="1"/>
</dbReference>
<dbReference type="InterPro" id="IPR002893">
    <property type="entry name" value="Znf_MYND"/>
</dbReference>
<dbReference type="PROSITE" id="PS01360">
    <property type="entry name" value="ZF_MYND_1"/>
    <property type="match status" value="1"/>
</dbReference>
<sequence>MEVDKTQSLFTTIRRRSDPVLCRKIWEAINGIYADNENAKIPTQTDITAILMKCADQDCSLEKTEIISELEKMVDDQLLYPTCNVSNTGEEHWKFSIPSCTPRGTGKGSEFSFQHLQLVEKKADRLPNPKTGRARDWYCFVCHQPGEVLGCRTCFRSYHINCLSECPRATSSGQKTQKIDENWTCPWCIHLKNKMEKVFNPEIFKNSMKMLLKMISHDHKVLDTPMLPLQKNFVFRHASLPQIKDLVERNMIKCPEQFELEVRNIVHNFHVYFGPNDSKTARAEHALLNTREYVEDMDPCLECFWNKYESWPQISDKWRIKTCNPAHFIARVKHRTFGFTPAKVLSSLLSAEVQVMFFAGKAEKVVVDRGSVWKMMDESAEIEKKRKTAQVTQAHAIQSIVLSISSLEMDLTLLKFKRKPGLSDQNEASSMETDDAKAIEDLVPVEKRNLRRKESPESKKDDLADLGLLVERCDQSVQTESLKMGDPQDKKTIEHLREQLKIEAKRAHEKNLEHNAHLAAEVAKAKRKSWCNICSKEARYHCCASFFYCGTECQRNAWKEGHQEVCRKRNAQKRPKSTVPRTAVTVPASITGEISAEDLIKQAISGESAEKKQKIAEI</sequence>
<dbReference type="Gene3D" id="3.30.40.10">
    <property type="entry name" value="Zinc/RING finger domain, C3HC4 (zinc finger)"/>
    <property type="match status" value="1"/>
</dbReference>
<dbReference type="Gene3D" id="1.20.920.10">
    <property type="entry name" value="Bromodomain-like"/>
    <property type="match status" value="1"/>
</dbReference>
<keyword evidence="2 5" id="KW-0863">Zinc-finger</keyword>
<evidence type="ECO:0000256" key="4">
    <source>
        <dbReference type="ARBA" id="ARBA00023117"/>
    </source>
</evidence>
<dbReference type="GO" id="GO:0034243">
    <property type="term" value="P:regulation of transcription elongation by RNA polymerase II"/>
    <property type="evidence" value="ECO:0007669"/>
    <property type="project" value="InterPro"/>
</dbReference>
<evidence type="ECO:0000259" key="6">
    <source>
        <dbReference type="PROSITE" id="PS50016"/>
    </source>
</evidence>
<dbReference type="PROSITE" id="PS50016">
    <property type="entry name" value="ZF_PHD_2"/>
    <property type="match status" value="1"/>
</dbReference>
<dbReference type="GO" id="GO:0009966">
    <property type="term" value="P:regulation of signal transduction"/>
    <property type="evidence" value="ECO:0007669"/>
    <property type="project" value="TreeGrafter"/>
</dbReference>
<keyword evidence="3" id="KW-0862">Zinc</keyword>
<evidence type="ECO:0000256" key="3">
    <source>
        <dbReference type="ARBA" id="ARBA00022833"/>
    </source>
</evidence>
<keyword evidence="1" id="KW-0479">Metal-binding</keyword>
<dbReference type="PROSITE" id="PS50865">
    <property type="entry name" value="ZF_MYND_2"/>
    <property type="match status" value="1"/>
</dbReference>
<dbReference type="GO" id="GO:0008270">
    <property type="term" value="F:zinc ion binding"/>
    <property type="evidence" value="ECO:0007669"/>
    <property type="project" value="UniProtKB-KW"/>
</dbReference>
<dbReference type="InterPro" id="IPR036427">
    <property type="entry name" value="Bromodomain-like_sf"/>
</dbReference>
<feature type="domain" description="PHD-type" evidence="6">
    <location>
        <begin position="136"/>
        <end position="191"/>
    </location>
</feature>
<evidence type="ECO:0000256" key="2">
    <source>
        <dbReference type="ARBA" id="ARBA00022771"/>
    </source>
</evidence>
<protein>
    <recommendedName>
        <fullName evidence="10">MYND-type domain-containing protein</fullName>
    </recommendedName>
</protein>
<dbReference type="SMART" id="SM00249">
    <property type="entry name" value="PHD"/>
    <property type="match status" value="1"/>
</dbReference>
<dbReference type="EMBL" id="FN653054">
    <property type="protein sequence ID" value="CBY10281.1"/>
    <property type="molecule type" value="Genomic_DNA"/>
</dbReference>
<dbReference type="InterPro" id="IPR019786">
    <property type="entry name" value="Zinc_finger_PHD-type_CS"/>
</dbReference>
<dbReference type="OrthoDB" id="6272564at2759"/>
<dbReference type="InterPro" id="IPR001965">
    <property type="entry name" value="Znf_PHD"/>
</dbReference>
<dbReference type="GO" id="GO:0005634">
    <property type="term" value="C:nucleus"/>
    <property type="evidence" value="ECO:0007669"/>
    <property type="project" value="TreeGrafter"/>
</dbReference>